<keyword evidence="2" id="KW-1185">Reference proteome</keyword>
<protein>
    <recommendedName>
        <fullName evidence="3">Venom allergen 5</fullName>
    </recommendedName>
</protein>
<sequence>MDEIYYMTTCEISTHSVRTCDLYDSVRTVYVQVPGEKQDFVRPIHKKKTIQGWIVGPIHGILPHKLTGKVMMMDIQSSIVVWATSWRVGCGRAMFKEDGWYTTFLVCNYGPAGNMYDGEMYKVGAPCSACPKGTCYGSTCRRYGHHFDYPGLCSTYLFSTFFNIFVKNRQISQS</sequence>
<reference evidence="1 2" key="1">
    <citation type="submission" date="2021-06" db="EMBL/GenBank/DDBJ databases">
        <title>Caerostris extrusa draft genome.</title>
        <authorList>
            <person name="Kono N."/>
            <person name="Arakawa K."/>
        </authorList>
    </citation>
    <scope>NUCLEOTIDE SEQUENCE [LARGE SCALE GENOMIC DNA]</scope>
</reference>
<evidence type="ECO:0008006" key="3">
    <source>
        <dbReference type="Google" id="ProtNLM"/>
    </source>
</evidence>
<dbReference type="Gene3D" id="3.40.33.10">
    <property type="entry name" value="CAP"/>
    <property type="match status" value="1"/>
</dbReference>
<dbReference type="PROSITE" id="PS01010">
    <property type="entry name" value="CRISP_2"/>
    <property type="match status" value="1"/>
</dbReference>
<comment type="caution">
    <text evidence="1">The sequence shown here is derived from an EMBL/GenBank/DDBJ whole genome shotgun (WGS) entry which is preliminary data.</text>
</comment>
<organism evidence="1 2">
    <name type="scientific">Caerostris extrusa</name>
    <name type="common">Bark spider</name>
    <name type="synonym">Caerostris bankana</name>
    <dbReference type="NCBI Taxonomy" id="172846"/>
    <lineage>
        <taxon>Eukaryota</taxon>
        <taxon>Metazoa</taxon>
        <taxon>Ecdysozoa</taxon>
        <taxon>Arthropoda</taxon>
        <taxon>Chelicerata</taxon>
        <taxon>Arachnida</taxon>
        <taxon>Araneae</taxon>
        <taxon>Araneomorphae</taxon>
        <taxon>Entelegynae</taxon>
        <taxon>Araneoidea</taxon>
        <taxon>Araneidae</taxon>
        <taxon>Caerostris</taxon>
    </lineage>
</organism>
<dbReference type="SUPFAM" id="SSF55797">
    <property type="entry name" value="PR-1-like"/>
    <property type="match status" value="1"/>
</dbReference>
<dbReference type="AlphaFoldDB" id="A0AAV4NIH1"/>
<accession>A0AAV4NIH1</accession>
<dbReference type="InterPro" id="IPR035940">
    <property type="entry name" value="CAP_sf"/>
</dbReference>
<proteinExistence type="predicted"/>
<dbReference type="Proteomes" id="UP001054945">
    <property type="component" value="Unassembled WGS sequence"/>
</dbReference>
<name>A0AAV4NIH1_CAEEX</name>
<gene>
    <name evidence="1" type="ORF">CEXT_498091</name>
</gene>
<evidence type="ECO:0000313" key="1">
    <source>
        <dbReference type="EMBL" id="GIX83264.1"/>
    </source>
</evidence>
<dbReference type="GO" id="GO:0005576">
    <property type="term" value="C:extracellular region"/>
    <property type="evidence" value="ECO:0007669"/>
    <property type="project" value="InterPro"/>
</dbReference>
<evidence type="ECO:0000313" key="2">
    <source>
        <dbReference type="Proteomes" id="UP001054945"/>
    </source>
</evidence>
<dbReference type="InterPro" id="IPR018244">
    <property type="entry name" value="Allrgn_V5/Tpx1_CS"/>
</dbReference>
<dbReference type="EMBL" id="BPLR01020853">
    <property type="protein sequence ID" value="GIX83264.1"/>
    <property type="molecule type" value="Genomic_DNA"/>
</dbReference>